<dbReference type="Pfam" id="PF01250">
    <property type="entry name" value="Ribosomal_S6"/>
    <property type="match status" value="1"/>
</dbReference>
<sequence>MPLYDCLLLAKPHVSKQALVEMVGRIGSRVFLRNGVLTDIKSFGTIQLAYGIKKLDGRHFQGQLMQMTMMVPPTFNQELHYLNKEDRLLRWLVVKHRNTMYGQEFINEDEGTNELMHQKGGLFSKRTAADGDEDEDEDDDDDDDDGDEEYDLE</sequence>
<dbReference type="GO" id="GO:0006412">
    <property type="term" value="P:translation"/>
    <property type="evidence" value="ECO:0007669"/>
    <property type="project" value="InterPro"/>
</dbReference>
<feature type="compositionally biased region" description="Acidic residues" evidence="1">
    <location>
        <begin position="130"/>
        <end position="153"/>
    </location>
</feature>
<protein>
    <recommendedName>
        <fullName evidence="4">Ribosomal protein S6</fullName>
    </recommendedName>
</protein>
<dbReference type="CDD" id="cd15465">
    <property type="entry name" value="bS6_mito"/>
    <property type="match status" value="1"/>
</dbReference>
<dbReference type="EMBL" id="JACMSC010000009">
    <property type="protein sequence ID" value="KAG6508567.1"/>
    <property type="molecule type" value="Genomic_DNA"/>
</dbReference>
<evidence type="ECO:0000313" key="3">
    <source>
        <dbReference type="Proteomes" id="UP000734854"/>
    </source>
</evidence>
<dbReference type="GO" id="GO:0070181">
    <property type="term" value="F:small ribosomal subunit rRNA binding"/>
    <property type="evidence" value="ECO:0007669"/>
    <property type="project" value="TreeGrafter"/>
</dbReference>
<feature type="region of interest" description="Disordered" evidence="1">
    <location>
        <begin position="116"/>
        <end position="153"/>
    </location>
</feature>
<evidence type="ECO:0000313" key="2">
    <source>
        <dbReference type="EMBL" id="KAG6508567.1"/>
    </source>
</evidence>
<dbReference type="FunFam" id="3.30.70.60:FF:000012">
    <property type="entry name" value="Translation elongation factor EF1B/ribosomal protein S6 family protein"/>
    <property type="match status" value="1"/>
</dbReference>
<keyword evidence="3" id="KW-1185">Reference proteome</keyword>
<proteinExistence type="predicted"/>
<evidence type="ECO:0000256" key="1">
    <source>
        <dbReference type="SAM" id="MobiDB-lite"/>
    </source>
</evidence>
<gene>
    <name evidence="2" type="ORF">ZIOFF_033941</name>
</gene>
<evidence type="ECO:0008006" key="4">
    <source>
        <dbReference type="Google" id="ProtNLM"/>
    </source>
</evidence>
<reference evidence="2 3" key="1">
    <citation type="submission" date="2020-08" db="EMBL/GenBank/DDBJ databases">
        <title>Plant Genome Project.</title>
        <authorList>
            <person name="Zhang R.-G."/>
        </authorList>
    </citation>
    <scope>NUCLEOTIDE SEQUENCE [LARGE SCALE GENOMIC DNA]</scope>
    <source>
        <tissue evidence="2">Rhizome</tissue>
    </source>
</reference>
<dbReference type="InterPro" id="IPR000529">
    <property type="entry name" value="Ribosomal_bS6"/>
</dbReference>
<dbReference type="Proteomes" id="UP000734854">
    <property type="component" value="Unassembled WGS sequence"/>
</dbReference>
<name>A0A8J5LCZ1_ZINOF</name>
<dbReference type="PANTHER" id="PTHR21011:SF1">
    <property type="entry name" value="SMALL RIBOSOMAL SUBUNIT PROTEIN BS6M"/>
    <property type="match status" value="1"/>
</dbReference>
<accession>A0A8J5LCZ1</accession>
<comment type="caution">
    <text evidence="2">The sequence shown here is derived from an EMBL/GenBank/DDBJ whole genome shotgun (WGS) entry which is preliminary data.</text>
</comment>
<organism evidence="2 3">
    <name type="scientific">Zingiber officinale</name>
    <name type="common">Ginger</name>
    <name type="synonym">Amomum zingiber</name>
    <dbReference type="NCBI Taxonomy" id="94328"/>
    <lineage>
        <taxon>Eukaryota</taxon>
        <taxon>Viridiplantae</taxon>
        <taxon>Streptophyta</taxon>
        <taxon>Embryophyta</taxon>
        <taxon>Tracheophyta</taxon>
        <taxon>Spermatophyta</taxon>
        <taxon>Magnoliopsida</taxon>
        <taxon>Liliopsida</taxon>
        <taxon>Zingiberales</taxon>
        <taxon>Zingiberaceae</taxon>
        <taxon>Zingiber</taxon>
    </lineage>
</organism>
<dbReference type="GO" id="GO:0003735">
    <property type="term" value="F:structural constituent of ribosome"/>
    <property type="evidence" value="ECO:0007669"/>
    <property type="project" value="InterPro"/>
</dbReference>
<dbReference type="GO" id="GO:0005840">
    <property type="term" value="C:ribosome"/>
    <property type="evidence" value="ECO:0007669"/>
    <property type="project" value="InterPro"/>
</dbReference>
<dbReference type="AlphaFoldDB" id="A0A8J5LCZ1"/>
<dbReference type="PANTHER" id="PTHR21011">
    <property type="entry name" value="MITOCHONDRIAL 28S RIBOSOMAL PROTEIN S6"/>
    <property type="match status" value="1"/>
</dbReference>
<dbReference type="OrthoDB" id="10259681at2759"/>